<comment type="caution">
    <text evidence="6">The sequence shown here is derived from an EMBL/GenBank/DDBJ whole genome shotgun (WGS) entry which is preliminary data.</text>
</comment>
<keyword evidence="2 6" id="KW-0489">Methyltransferase</keyword>
<dbReference type="AlphaFoldDB" id="A0A7C5TGW4"/>
<evidence type="ECO:0000256" key="4">
    <source>
        <dbReference type="ARBA" id="ARBA00022691"/>
    </source>
</evidence>
<keyword evidence="4" id="KW-0949">S-adenosyl-L-methionine</keyword>
<accession>A0A7C5TGW4</accession>
<evidence type="ECO:0000256" key="1">
    <source>
        <dbReference type="ARBA" id="ARBA00011975"/>
    </source>
</evidence>
<name>A0A7C5TGW4_9CREN</name>
<dbReference type="GO" id="GO:0003886">
    <property type="term" value="F:DNA (cytosine-5-)-methyltransferase activity"/>
    <property type="evidence" value="ECO:0007669"/>
    <property type="project" value="UniProtKB-EC"/>
</dbReference>
<dbReference type="Gene3D" id="3.90.120.10">
    <property type="entry name" value="DNA Methylase, subunit A, domain 2"/>
    <property type="match status" value="1"/>
</dbReference>
<reference evidence="6" key="1">
    <citation type="journal article" date="2020" name="mSystems">
        <title>Genome- and Community-Level Interaction Insights into Carbon Utilization and Element Cycling Functions of Hydrothermarchaeota in Hydrothermal Sediment.</title>
        <authorList>
            <person name="Zhou Z."/>
            <person name="Liu Y."/>
            <person name="Xu W."/>
            <person name="Pan J."/>
            <person name="Luo Z.H."/>
            <person name="Li M."/>
        </authorList>
    </citation>
    <scope>NUCLEOTIDE SEQUENCE [LARGE SCALE GENOMIC DNA]</scope>
    <source>
        <strain evidence="6">SpSt-1121</strain>
    </source>
</reference>
<dbReference type="EMBL" id="DRZI01000352">
    <property type="protein sequence ID" value="HHP82634.1"/>
    <property type="molecule type" value="Genomic_DNA"/>
</dbReference>
<dbReference type="PANTHER" id="PTHR10629:SF52">
    <property type="entry name" value="DNA (CYTOSINE-5)-METHYLTRANSFERASE 1"/>
    <property type="match status" value="1"/>
</dbReference>
<dbReference type="GO" id="GO:0003677">
    <property type="term" value="F:DNA binding"/>
    <property type="evidence" value="ECO:0007669"/>
    <property type="project" value="TreeGrafter"/>
</dbReference>
<dbReference type="GO" id="GO:0044027">
    <property type="term" value="P:negative regulation of gene expression via chromosomal CpG island methylation"/>
    <property type="evidence" value="ECO:0007669"/>
    <property type="project" value="TreeGrafter"/>
</dbReference>
<dbReference type="NCBIfam" id="TIGR00675">
    <property type="entry name" value="dcm"/>
    <property type="match status" value="1"/>
</dbReference>
<sequence length="318" mass="35846">MKRYIVIDLFSGGGGFARGFKEAGFDIALAVDNDEACGETYKLNFPEAIVFVEDIRDINGDDIRYLLGLQPDIVIGSPPCEPFTGANPRRESDPLDRIYKDPLGTLTLEFIRIIGEVKPRVFVMENVPALGEGILKTVLRREFGSIGYSKIFFNILKAEDFGTPSRRTRLFISNVLIEPTPLHKYTTVEEALKDLPPPETSYIPNHEVVPLSDKRLKKISRVKIGKAMYYYQGASKRLPNFIRLNPNDIAPTVLGSSRFIHPYENRLLTVREQARLMGYPDDHIFAGGRDQQYNQVGESVPPPLSYAIASYILKTYLV</sequence>
<dbReference type="InterPro" id="IPR050390">
    <property type="entry name" value="C5-Methyltransferase"/>
</dbReference>
<evidence type="ECO:0000256" key="5">
    <source>
        <dbReference type="RuleBase" id="RU000416"/>
    </source>
</evidence>
<dbReference type="PRINTS" id="PR00105">
    <property type="entry name" value="C5METTRFRASE"/>
</dbReference>
<dbReference type="InterPro" id="IPR029063">
    <property type="entry name" value="SAM-dependent_MTases_sf"/>
</dbReference>
<dbReference type="Gene3D" id="3.40.50.150">
    <property type="entry name" value="Vaccinia Virus protein VP39"/>
    <property type="match status" value="1"/>
</dbReference>
<keyword evidence="3 6" id="KW-0808">Transferase</keyword>
<dbReference type="Pfam" id="PF00145">
    <property type="entry name" value="DNA_methylase"/>
    <property type="match status" value="1"/>
</dbReference>
<evidence type="ECO:0000313" key="6">
    <source>
        <dbReference type="EMBL" id="HHP82634.1"/>
    </source>
</evidence>
<dbReference type="PROSITE" id="PS51679">
    <property type="entry name" value="SAM_MT_C5"/>
    <property type="match status" value="1"/>
</dbReference>
<evidence type="ECO:0000256" key="3">
    <source>
        <dbReference type="ARBA" id="ARBA00022679"/>
    </source>
</evidence>
<dbReference type="EC" id="2.1.1.37" evidence="1"/>
<proteinExistence type="inferred from homology"/>
<dbReference type="PANTHER" id="PTHR10629">
    <property type="entry name" value="CYTOSINE-SPECIFIC METHYLTRANSFERASE"/>
    <property type="match status" value="1"/>
</dbReference>
<dbReference type="SUPFAM" id="SSF53335">
    <property type="entry name" value="S-adenosyl-L-methionine-dependent methyltransferases"/>
    <property type="match status" value="1"/>
</dbReference>
<protein>
    <recommendedName>
        <fullName evidence="1">DNA (cytosine-5-)-methyltransferase</fullName>
        <ecNumber evidence="1">2.1.1.37</ecNumber>
    </recommendedName>
</protein>
<gene>
    <name evidence="6" type="ORF">ENM84_08255</name>
</gene>
<comment type="similarity">
    <text evidence="5">Belongs to the class I-like SAM-binding methyltransferase superfamily. C5-methyltransferase family.</text>
</comment>
<dbReference type="InterPro" id="IPR001525">
    <property type="entry name" value="C5_MeTfrase"/>
</dbReference>
<evidence type="ECO:0000256" key="2">
    <source>
        <dbReference type="ARBA" id="ARBA00022603"/>
    </source>
</evidence>
<dbReference type="GO" id="GO:0032259">
    <property type="term" value="P:methylation"/>
    <property type="evidence" value="ECO:0007669"/>
    <property type="project" value="UniProtKB-KW"/>
</dbReference>
<organism evidence="6">
    <name type="scientific">Ignisphaera aggregans</name>
    <dbReference type="NCBI Taxonomy" id="334771"/>
    <lineage>
        <taxon>Archaea</taxon>
        <taxon>Thermoproteota</taxon>
        <taxon>Thermoprotei</taxon>
        <taxon>Desulfurococcales</taxon>
        <taxon>Desulfurococcaceae</taxon>
        <taxon>Ignisphaera</taxon>
    </lineage>
</organism>